<dbReference type="AlphaFoldDB" id="A0A846RUX4"/>
<protein>
    <submittedName>
        <fullName evidence="3">Cytoskeletal protein RodZ</fullName>
    </submittedName>
</protein>
<proteinExistence type="predicted"/>
<keyword evidence="2" id="KW-0812">Transmembrane</keyword>
<keyword evidence="2" id="KW-0472">Membrane</keyword>
<dbReference type="RefSeq" id="WP_167995634.1">
    <property type="nucleotide sequence ID" value="NZ_JAATJL010000001.1"/>
</dbReference>
<feature type="compositionally biased region" description="Low complexity" evidence="1">
    <location>
        <begin position="75"/>
        <end position="90"/>
    </location>
</feature>
<dbReference type="Proteomes" id="UP000547458">
    <property type="component" value="Unassembled WGS sequence"/>
</dbReference>
<dbReference type="EMBL" id="JAATJL010000001">
    <property type="protein sequence ID" value="NJC24374.1"/>
    <property type="molecule type" value="Genomic_DNA"/>
</dbReference>
<sequence>MSSAGGTGSSRVPGPPRKPSPRVLRRRRQVAAVVVLLVVGGLVWAGIAIAGLFRGDEPTAEDPAETSSAPGVDESATASAPASPGAAPSSSPAPSPTPTEPVCNPESIEVTATTDAQTYAPDQVPVLTLTVSNTGEVACPVNVGTSQMEFLITSGEDRVFSSRDCQEGAEDLPVTIEPGSSETARFTWERIRSTPECTPVEAVPGPGQYVFQARLGERTSEEAVFTLE</sequence>
<evidence type="ECO:0000313" key="4">
    <source>
        <dbReference type="Proteomes" id="UP000547458"/>
    </source>
</evidence>
<organism evidence="3 4">
    <name type="scientific">Arthrobacter pigmenti</name>
    <dbReference type="NCBI Taxonomy" id="271432"/>
    <lineage>
        <taxon>Bacteria</taxon>
        <taxon>Bacillati</taxon>
        <taxon>Actinomycetota</taxon>
        <taxon>Actinomycetes</taxon>
        <taxon>Micrococcales</taxon>
        <taxon>Micrococcaceae</taxon>
        <taxon>Arthrobacter</taxon>
    </lineage>
</organism>
<feature type="transmembrane region" description="Helical" evidence="2">
    <location>
        <begin position="30"/>
        <end position="53"/>
    </location>
</feature>
<reference evidence="3 4" key="1">
    <citation type="submission" date="2020-03" db="EMBL/GenBank/DDBJ databases">
        <title>Sequencing the genomes of 1000 actinobacteria strains.</title>
        <authorList>
            <person name="Klenk H.-P."/>
        </authorList>
    </citation>
    <scope>NUCLEOTIDE SEQUENCE [LARGE SCALE GENOMIC DNA]</scope>
    <source>
        <strain evidence="3 4">DSM 16403</strain>
    </source>
</reference>
<comment type="caution">
    <text evidence="3">The sequence shown here is derived from an EMBL/GenBank/DDBJ whole genome shotgun (WGS) entry which is preliminary data.</text>
</comment>
<gene>
    <name evidence="3" type="ORF">BJ994_003450</name>
</gene>
<name>A0A846RUX4_9MICC</name>
<evidence type="ECO:0000256" key="2">
    <source>
        <dbReference type="SAM" id="Phobius"/>
    </source>
</evidence>
<evidence type="ECO:0000256" key="1">
    <source>
        <dbReference type="SAM" id="MobiDB-lite"/>
    </source>
</evidence>
<feature type="region of interest" description="Disordered" evidence="1">
    <location>
        <begin position="58"/>
        <end position="105"/>
    </location>
</feature>
<evidence type="ECO:0000313" key="3">
    <source>
        <dbReference type="EMBL" id="NJC24374.1"/>
    </source>
</evidence>
<feature type="region of interest" description="Disordered" evidence="1">
    <location>
        <begin position="1"/>
        <end position="24"/>
    </location>
</feature>
<keyword evidence="2" id="KW-1133">Transmembrane helix</keyword>
<keyword evidence="4" id="KW-1185">Reference proteome</keyword>
<accession>A0A846RUX4</accession>